<gene>
    <name evidence="1" type="ORF">C4B59_09915</name>
</gene>
<dbReference type="Proteomes" id="UP000248329">
    <property type="component" value="Unassembled WGS sequence"/>
</dbReference>
<dbReference type="EMBL" id="PQXF01000019">
    <property type="protein sequence ID" value="PXF60026.1"/>
    <property type="molecule type" value="Genomic_DNA"/>
</dbReference>
<protein>
    <submittedName>
        <fullName evidence="1">Uncharacterized protein</fullName>
    </submittedName>
</protein>
<sequence length="244" mass="27429">MNKMEVGTKVSEGEEGYENDHKTWNLDTGGGSGVCLRIDCHIHYPYEGSYRSEYHYQVTVGTDSDLHNVTLYVTLPIFEEELNIGEEIVAKNASQSEGWDCDLVETEHGTMLKIHAEKMIPDLHAPPVPLPEEECGPDALSCPAQTHASERVSARVQADHDINTKNPAGNEPTLLPKYNLARLVYRMPHPEDRTPPACYDYESRIYANYTTSPDAEVSIHAELTGANNWWVYGWSGNEYQDWSA</sequence>
<reference evidence="1" key="1">
    <citation type="submission" date="2018-01" db="EMBL/GenBank/DDBJ databases">
        <authorList>
            <person name="Krukenberg V."/>
        </authorList>
    </citation>
    <scope>NUCLEOTIDE SEQUENCE</scope>
    <source>
        <strain evidence="1">E20ANME2</strain>
    </source>
</reference>
<accession>A0AC61L1S8</accession>
<name>A0AC61L1S8_9EURY</name>
<evidence type="ECO:0000313" key="2">
    <source>
        <dbReference type="Proteomes" id="UP000248329"/>
    </source>
</evidence>
<proteinExistence type="predicted"/>
<organism evidence="1 2">
    <name type="scientific">Candidatus Methanogaster sp</name>
    <dbReference type="NCBI Taxonomy" id="3386292"/>
    <lineage>
        <taxon>Archaea</taxon>
        <taxon>Methanobacteriati</taxon>
        <taxon>Methanobacteriota</taxon>
        <taxon>Stenosarchaea group</taxon>
        <taxon>Methanomicrobia</taxon>
        <taxon>Methanosarcinales</taxon>
        <taxon>ANME-2 cluster</taxon>
        <taxon>Candidatus Methanogasteraceae</taxon>
        <taxon>Candidatus Methanogaster</taxon>
    </lineage>
</organism>
<evidence type="ECO:0000313" key="1">
    <source>
        <dbReference type="EMBL" id="PXF60026.1"/>
    </source>
</evidence>
<comment type="caution">
    <text evidence="1">The sequence shown here is derived from an EMBL/GenBank/DDBJ whole genome shotgun (WGS) entry which is preliminary data.</text>
</comment>